<feature type="transmembrane region" description="Helical" evidence="7">
    <location>
        <begin position="356"/>
        <end position="376"/>
    </location>
</feature>
<evidence type="ECO:0000256" key="2">
    <source>
        <dbReference type="ARBA" id="ARBA00007965"/>
    </source>
</evidence>
<gene>
    <name evidence="8" type="ORF">CRM22_002038</name>
</gene>
<feature type="transmembrane region" description="Helical" evidence="7">
    <location>
        <begin position="198"/>
        <end position="219"/>
    </location>
</feature>
<accession>A0A4S2MEB9</accession>
<feature type="transmembrane region" description="Helical" evidence="7">
    <location>
        <begin position="102"/>
        <end position="125"/>
    </location>
</feature>
<dbReference type="AlphaFoldDB" id="A0A4S2MEB9"/>
<feature type="transmembrane region" description="Helical" evidence="7">
    <location>
        <begin position="76"/>
        <end position="95"/>
    </location>
</feature>
<feature type="transmembrane region" description="Helical" evidence="7">
    <location>
        <begin position="317"/>
        <end position="336"/>
    </location>
</feature>
<keyword evidence="5 7" id="KW-1133">Transmembrane helix</keyword>
<feature type="transmembrane region" description="Helical" evidence="7">
    <location>
        <begin position="131"/>
        <end position="161"/>
    </location>
</feature>
<protein>
    <recommendedName>
        <fullName evidence="10">Equilibrative nucleoside transporter 3</fullName>
    </recommendedName>
</protein>
<feature type="transmembrane region" description="Helical" evidence="7">
    <location>
        <begin position="391"/>
        <end position="414"/>
    </location>
</feature>
<reference evidence="8 9" key="1">
    <citation type="journal article" date="2019" name="BMC Genomics">
        <title>New insights from Opisthorchis felineus genome: update on genomics of the epidemiologically important liver flukes.</title>
        <authorList>
            <person name="Ershov N.I."/>
            <person name="Mordvinov V.A."/>
            <person name="Prokhortchouk E.B."/>
            <person name="Pakharukova M.Y."/>
            <person name="Gunbin K.V."/>
            <person name="Ustyantsev K."/>
            <person name="Genaev M.A."/>
            <person name="Blinov A.G."/>
            <person name="Mazur A."/>
            <person name="Boulygina E."/>
            <person name="Tsygankova S."/>
            <person name="Khrameeva E."/>
            <person name="Chekanov N."/>
            <person name="Fan G."/>
            <person name="Xiao A."/>
            <person name="Zhang H."/>
            <person name="Xu X."/>
            <person name="Yang H."/>
            <person name="Solovyev V."/>
            <person name="Lee S.M."/>
            <person name="Liu X."/>
            <person name="Afonnikov D.A."/>
            <person name="Skryabin K.G."/>
        </authorList>
    </citation>
    <scope>NUCLEOTIDE SEQUENCE [LARGE SCALE GENOMIC DNA]</scope>
    <source>
        <strain evidence="8">AK-0245</strain>
        <tissue evidence="8">Whole organism</tissue>
    </source>
</reference>
<dbReference type="GO" id="GO:0005337">
    <property type="term" value="F:nucleoside transmembrane transporter activity"/>
    <property type="evidence" value="ECO:0007669"/>
    <property type="project" value="InterPro"/>
</dbReference>
<dbReference type="PANTHER" id="PTHR10332">
    <property type="entry name" value="EQUILIBRATIVE NUCLEOSIDE TRANSPORTER"/>
    <property type="match status" value="1"/>
</dbReference>
<feature type="transmembrane region" description="Helical" evidence="7">
    <location>
        <begin position="426"/>
        <end position="449"/>
    </location>
</feature>
<evidence type="ECO:0000256" key="3">
    <source>
        <dbReference type="ARBA" id="ARBA00022448"/>
    </source>
</evidence>
<comment type="caution">
    <text evidence="8">The sequence shown here is derived from an EMBL/GenBank/DDBJ whole genome shotgun (WGS) entry which is preliminary data.</text>
</comment>
<dbReference type="EMBL" id="SJOL01003587">
    <property type="protein sequence ID" value="TGZ72527.1"/>
    <property type="molecule type" value="Genomic_DNA"/>
</dbReference>
<dbReference type="GO" id="GO:0005886">
    <property type="term" value="C:plasma membrane"/>
    <property type="evidence" value="ECO:0007669"/>
    <property type="project" value="TreeGrafter"/>
</dbReference>
<dbReference type="PROSITE" id="PS51257">
    <property type="entry name" value="PROKAR_LIPOPROTEIN"/>
    <property type="match status" value="1"/>
</dbReference>
<evidence type="ECO:0000256" key="5">
    <source>
        <dbReference type="ARBA" id="ARBA00022989"/>
    </source>
</evidence>
<dbReference type="OrthoDB" id="46396at2759"/>
<evidence type="ECO:0000313" key="8">
    <source>
        <dbReference type="EMBL" id="TGZ72527.1"/>
    </source>
</evidence>
<keyword evidence="6 7" id="KW-0472">Membrane</keyword>
<dbReference type="PIRSF" id="PIRSF016379">
    <property type="entry name" value="ENT"/>
    <property type="match status" value="1"/>
</dbReference>
<dbReference type="InterPro" id="IPR002259">
    <property type="entry name" value="Eqnu_transpt"/>
</dbReference>
<feature type="transmembrane region" description="Helical" evidence="7">
    <location>
        <begin position="283"/>
        <end position="305"/>
    </location>
</feature>
<proteinExistence type="inferred from homology"/>
<comment type="subcellular location">
    <subcellularLocation>
        <location evidence="1">Membrane</location>
        <topology evidence="1">Multi-pass membrane protein</topology>
    </subcellularLocation>
</comment>
<feature type="transmembrane region" description="Helical" evidence="7">
    <location>
        <begin position="20"/>
        <end position="46"/>
    </location>
</feature>
<evidence type="ECO:0000313" key="9">
    <source>
        <dbReference type="Proteomes" id="UP000308267"/>
    </source>
</evidence>
<evidence type="ECO:0000256" key="1">
    <source>
        <dbReference type="ARBA" id="ARBA00004141"/>
    </source>
</evidence>
<evidence type="ECO:0000256" key="7">
    <source>
        <dbReference type="SAM" id="Phobius"/>
    </source>
</evidence>
<name>A0A4S2MEB9_OPIFE</name>
<comment type="similarity">
    <text evidence="2">Belongs to the SLC29A/ENT transporter (TC 2.A.57) family.</text>
</comment>
<sequence>MGQEDKVTENVKSTPDKYNITYVIFFVAGVGCLLPWNFFCTAIPYFQYKLRNTSAKNSTIIAPDHMSHEQVLFGNYLALCSMLPLAAFTILNLFIMKWISAFIRYVLGSTIIFLMFVLTVILIRIEMNAQIFLGLTLASIVIINSAGAIVQGSLLGIASVLPSRNIRACLEGQALAGVLAALAQIASLAGASNFTTSAFAYFLIALAILGTSIIMTLMLKRNAHFKSYWDAETCIKVDDTKTQDGEENFLRLSELRSETVLEFDQHHVTQRSSGHLLKSLYEMWIHGGCAMLTLMYTLMLFPALLQPIKSVHFNPDNTWSSVFFVPVIVFLSFNVFDWIGRTLAGFVKWPRRNQRWILLAICLARVVFVPLCMFMNQQPRKHLSVVFNHDAYPIILVILLGLTNGYFLSLAMTYGPSFASPGNNEGAGVALSIYMSLGLSFGVAVSAGLQLAI</sequence>
<evidence type="ECO:0008006" key="10">
    <source>
        <dbReference type="Google" id="ProtNLM"/>
    </source>
</evidence>
<keyword evidence="3" id="KW-0813">Transport</keyword>
<dbReference type="Pfam" id="PF01733">
    <property type="entry name" value="Nucleoside_tran"/>
    <property type="match status" value="1"/>
</dbReference>
<evidence type="ECO:0000256" key="4">
    <source>
        <dbReference type="ARBA" id="ARBA00022692"/>
    </source>
</evidence>
<dbReference type="PRINTS" id="PR01130">
    <property type="entry name" value="DERENTRNSPRT"/>
</dbReference>
<keyword evidence="4 7" id="KW-0812">Transmembrane</keyword>
<keyword evidence="9" id="KW-1185">Reference proteome</keyword>
<dbReference type="Proteomes" id="UP000308267">
    <property type="component" value="Unassembled WGS sequence"/>
</dbReference>
<organism evidence="8 9">
    <name type="scientific">Opisthorchis felineus</name>
    <dbReference type="NCBI Taxonomy" id="147828"/>
    <lineage>
        <taxon>Eukaryota</taxon>
        <taxon>Metazoa</taxon>
        <taxon>Spiralia</taxon>
        <taxon>Lophotrochozoa</taxon>
        <taxon>Platyhelminthes</taxon>
        <taxon>Trematoda</taxon>
        <taxon>Digenea</taxon>
        <taxon>Opisthorchiida</taxon>
        <taxon>Opisthorchiata</taxon>
        <taxon>Opisthorchiidae</taxon>
        <taxon>Opisthorchis</taxon>
    </lineage>
</organism>
<dbReference type="PANTHER" id="PTHR10332:SF88">
    <property type="entry name" value="EQUILIBRATIVE NUCLEOSIDE TRANSPORTER 1, ISOFORM A"/>
    <property type="match status" value="1"/>
</dbReference>
<evidence type="ECO:0000256" key="6">
    <source>
        <dbReference type="ARBA" id="ARBA00023136"/>
    </source>
</evidence>